<proteinExistence type="predicted"/>
<accession>A0A372GKY4</accession>
<evidence type="ECO:0000313" key="2">
    <source>
        <dbReference type="Proteomes" id="UP000262882"/>
    </source>
</evidence>
<comment type="caution">
    <text evidence="1">The sequence shown here is derived from an EMBL/GenBank/DDBJ whole genome shotgun (WGS) entry which is preliminary data.</text>
</comment>
<protein>
    <submittedName>
        <fullName evidence="1">Uncharacterized protein</fullName>
    </submittedName>
</protein>
<dbReference type="Proteomes" id="UP000262882">
    <property type="component" value="Unassembled WGS sequence"/>
</dbReference>
<dbReference type="EMBL" id="QVNQ01000002">
    <property type="protein sequence ID" value="RFS86020.1"/>
    <property type="molecule type" value="Genomic_DNA"/>
</dbReference>
<dbReference type="AlphaFoldDB" id="A0A372GKY4"/>
<dbReference type="RefSeq" id="WP_117398135.1">
    <property type="nucleotide sequence ID" value="NZ_QVNQ01000002.1"/>
</dbReference>
<gene>
    <name evidence="1" type="ORF">D0T12_05145</name>
</gene>
<name>A0A372GKY4_9ACTN</name>
<reference evidence="1 2" key="1">
    <citation type="submission" date="2018-08" db="EMBL/GenBank/DDBJ databases">
        <title>Actinomadura spongicola sp. nov., isolated from marine sponge Leucetta chagosensis.</title>
        <authorList>
            <person name="Li L."/>
            <person name="Lin H.W."/>
        </authorList>
    </citation>
    <scope>NUCLEOTIDE SEQUENCE [LARGE SCALE GENOMIC DNA]</scope>
    <source>
        <strain evidence="1 2">LHW52907</strain>
    </source>
</reference>
<dbReference type="OrthoDB" id="3478678at2"/>
<organism evidence="1 2">
    <name type="scientific">Actinomadura spongiicola</name>
    <dbReference type="NCBI Taxonomy" id="2303421"/>
    <lineage>
        <taxon>Bacteria</taxon>
        <taxon>Bacillati</taxon>
        <taxon>Actinomycetota</taxon>
        <taxon>Actinomycetes</taxon>
        <taxon>Streptosporangiales</taxon>
        <taxon>Thermomonosporaceae</taxon>
        <taxon>Actinomadura</taxon>
    </lineage>
</organism>
<evidence type="ECO:0000313" key="1">
    <source>
        <dbReference type="EMBL" id="RFS86020.1"/>
    </source>
</evidence>
<keyword evidence="2" id="KW-1185">Reference proteome</keyword>
<sequence>MAKRTSSLDRLAALGAHLSARRLEVELTWRGLRVAMPGADPEMIACRARPDDDWRHWFFTSRGEPVAEATNIVEAAVFIIGRLQCGPEGRAR</sequence>